<accession>A0A2N0VGJ0</accession>
<evidence type="ECO:0000256" key="1">
    <source>
        <dbReference type="SAM" id="Phobius"/>
    </source>
</evidence>
<feature type="transmembrane region" description="Helical" evidence="1">
    <location>
        <begin position="33"/>
        <end position="57"/>
    </location>
</feature>
<proteinExistence type="predicted"/>
<organism evidence="2 3">
    <name type="scientific">Rhodohalobacter barkolensis</name>
    <dbReference type="NCBI Taxonomy" id="2053187"/>
    <lineage>
        <taxon>Bacteria</taxon>
        <taxon>Pseudomonadati</taxon>
        <taxon>Balneolota</taxon>
        <taxon>Balneolia</taxon>
        <taxon>Balneolales</taxon>
        <taxon>Balneolaceae</taxon>
        <taxon>Rhodohalobacter</taxon>
    </lineage>
</organism>
<dbReference type="EMBL" id="PISP01000003">
    <property type="protein sequence ID" value="PKD43311.1"/>
    <property type="molecule type" value="Genomic_DNA"/>
</dbReference>
<dbReference type="Proteomes" id="UP000233398">
    <property type="component" value="Unassembled WGS sequence"/>
</dbReference>
<dbReference type="AlphaFoldDB" id="A0A2N0VGJ0"/>
<keyword evidence="3" id="KW-1185">Reference proteome</keyword>
<comment type="caution">
    <text evidence="2">The sequence shown here is derived from an EMBL/GenBank/DDBJ whole genome shotgun (WGS) entry which is preliminary data.</text>
</comment>
<evidence type="ECO:0000313" key="3">
    <source>
        <dbReference type="Proteomes" id="UP000233398"/>
    </source>
</evidence>
<keyword evidence="1" id="KW-0812">Transmembrane</keyword>
<keyword evidence="1" id="KW-1133">Transmembrane helix</keyword>
<reference evidence="2 3" key="1">
    <citation type="submission" date="2017-11" db="EMBL/GenBank/DDBJ databases">
        <title>Rhodohalobacter 15182 sp. nov., isolated from a salt lake.</title>
        <authorList>
            <person name="Han S."/>
        </authorList>
    </citation>
    <scope>NUCLEOTIDE SEQUENCE [LARGE SCALE GENOMIC DNA]</scope>
    <source>
        <strain evidence="2 3">15182</strain>
    </source>
</reference>
<protein>
    <submittedName>
        <fullName evidence="2">Uncharacterized protein</fullName>
    </submittedName>
</protein>
<name>A0A2N0VGJ0_9BACT</name>
<feature type="transmembrane region" description="Helical" evidence="1">
    <location>
        <begin position="12"/>
        <end position="27"/>
    </location>
</feature>
<keyword evidence="1" id="KW-0472">Membrane</keyword>
<evidence type="ECO:0000313" key="2">
    <source>
        <dbReference type="EMBL" id="PKD43311.1"/>
    </source>
</evidence>
<gene>
    <name evidence="2" type="ORF">CWD77_11915</name>
</gene>
<sequence>MRDEWWWLRHGIYIRSTLLVFGLQYYVKIAPLLAAFFCGGGAGGWVAPTGLFIILSLRYPPLKWWAKM</sequence>